<feature type="transmembrane region" description="Helical" evidence="1">
    <location>
        <begin position="120"/>
        <end position="141"/>
    </location>
</feature>
<feature type="transmembrane region" description="Helical" evidence="1">
    <location>
        <begin position="6"/>
        <end position="32"/>
    </location>
</feature>
<feature type="transmembrane region" description="Helical" evidence="1">
    <location>
        <begin position="170"/>
        <end position="188"/>
    </location>
</feature>
<dbReference type="InterPro" id="IPR052348">
    <property type="entry name" value="Metallopeptidase_M50B"/>
</dbReference>
<dbReference type="OrthoDB" id="9800627at2"/>
<keyword evidence="1" id="KW-0472">Membrane</keyword>
<evidence type="ECO:0000313" key="3">
    <source>
        <dbReference type="Proteomes" id="UP000253759"/>
    </source>
</evidence>
<dbReference type="EMBL" id="QQNH01000003">
    <property type="protein sequence ID" value="RDE09918.1"/>
    <property type="molecule type" value="Genomic_DNA"/>
</dbReference>
<evidence type="ECO:0008006" key="4">
    <source>
        <dbReference type="Google" id="ProtNLM"/>
    </source>
</evidence>
<organism evidence="2 3">
    <name type="scientific">Pelagibacterium lacus</name>
    <dbReference type="NCBI Taxonomy" id="2282655"/>
    <lineage>
        <taxon>Bacteria</taxon>
        <taxon>Pseudomonadati</taxon>
        <taxon>Pseudomonadota</taxon>
        <taxon>Alphaproteobacteria</taxon>
        <taxon>Hyphomicrobiales</taxon>
        <taxon>Devosiaceae</taxon>
        <taxon>Pelagibacterium</taxon>
    </lineage>
</organism>
<feature type="transmembrane region" description="Helical" evidence="1">
    <location>
        <begin position="53"/>
        <end position="70"/>
    </location>
</feature>
<evidence type="ECO:0000313" key="2">
    <source>
        <dbReference type="EMBL" id="RDE09918.1"/>
    </source>
</evidence>
<dbReference type="Proteomes" id="UP000253759">
    <property type="component" value="Unassembled WGS sequence"/>
</dbReference>
<evidence type="ECO:0000256" key="1">
    <source>
        <dbReference type="SAM" id="Phobius"/>
    </source>
</evidence>
<keyword evidence="1" id="KW-0812">Transmembrane</keyword>
<feature type="transmembrane region" description="Helical" evidence="1">
    <location>
        <begin position="82"/>
        <end position="108"/>
    </location>
</feature>
<dbReference type="PANTHER" id="PTHR35864">
    <property type="entry name" value="ZINC METALLOPROTEASE MJ0611-RELATED"/>
    <property type="match status" value="1"/>
</dbReference>
<protein>
    <recommendedName>
        <fullName evidence="4">Site-2 protease family protein</fullName>
    </recommendedName>
</protein>
<reference evidence="3" key="1">
    <citation type="submission" date="2018-07" db="EMBL/GenBank/DDBJ databases">
        <authorList>
            <person name="Liu B.-T."/>
            <person name="Du Z."/>
        </authorList>
    </citation>
    <scope>NUCLEOTIDE SEQUENCE [LARGE SCALE GENOMIC DNA]</scope>
    <source>
        <strain evidence="3">XYN52</strain>
    </source>
</reference>
<keyword evidence="1" id="KW-1133">Transmembrane helix</keyword>
<comment type="caution">
    <text evidence="2">The sequence shown here is derived from an EMBL/GenBank/DDBJ whole genome shotgun (WGS) entry which is preliminary data.</text>
</comment>
<name>A0A369W5T7_9HYPH</name>
<keyword evidence="3" id="KW-1185">Reference proteome</keyword>
<sequence length="201" mass="21685">MFTDLSLAVLIQRVVAIIVIAGVHGCILAGIARLLGDRTPQYDGRLTLMPFKHLSLLGLVSAIAARAGWIEPMDLDPAQMRWGRWGLVVCVFVSLALLALFGVVVLNLRLAVLSVVDPGAAMYVIAGMTVTGEMALFYALFNLIPLPPLTGAHLLTAAKPEWAQVLTRQTRWLAIALVVVMILTRGTWLDPVVRAIRGVVG</sequence>
<gene>
    <name evidence="2" type="ORF">DVH29_03010</name>
</gene>
<dbReference type="AlphaFoldDB" id="A0A369W5T7"/>
<accession>A0A369W5T7</accession>
<dbReference type="RefSeq" id="WP_114644685.1">
    <property type="nucleotide sequence ID" value="NZ_QQNH01000003.1"/>
</dbReference>
<dbReference type="PANTHER" id="PTHR35864:SF1">
    <property type="entry name" value="ZINC METALLOPROTEASE YWHC-RELATED"/>
    <property type="match status" value="1"/>
</dbReference>
<proteinExistence type="predicted"/>